<dbReference type="Gene3D" id="1.10.472.10">
    <property type="entry name" value="Cyclin-like"/>
    <property type="match status" value="1"/>
</dbReference>
<dbReference type="Proteomes" id="UP000041254">
    <property type="component" value="Unassembled WGS sequence"/>
</dbReference>
<evidence type="ECO:0000313" key="2">
    <source>
        <dbReference type="EMBL" id="CEM26489.1"/>
    </source>
</evidence>
<evidence type="ECO:0000313" key="3">
    <source>
        <dbReference type="Proteomes" id="UP000041254"/>
    </source>
</evidence>
<organism evidence="2 3">
    <name type="scientific">Vitrella brassicaformis (strain CCMP3155)</name>
    <dbReference type="NCBI Taxonomy" id="1169540"/>
    <lineage>
        <taxon>Eukaryota</taxon>
        <taxon>Sar</taxon>
        <taxon>Alveolata</taxon>
        <taxon>Colpodellida</taxon>
        <taxon>Vitrellaceae</taxon>
        <taxon>Vitrella</taxon>
    </lineage>
</organism>
<protein>
    <submittedName>
        <fullName evidence="2">Uncharacterized protein</fullName>
    </submittedName>
</protein>
<keyword evidence="3" id="KW-1185">Reference proteome</keyword>
<dbReference type="VEuPathDB" id="CryptoDB:Vbra_1596"/>
<evidence type="ECO:0000256" key="1">
    <source>
        <dbReference type="SAM" id="MobiDB-lite"/>
    </source>
</evidence>
<gene>
    <name evidence="2" type="ORF">Vbra_1596</name>
</gene>
<dbReference type="AlphaFoldDB" id="A0A0G4GBH8"/>
<name>A0A0G4GBH8_VITBC</name>
<feature type="compositionally biased region" description="Acidic residues" evidence="1">
    <location>
        <begin position="577"/>
        <end position="632"/>
    </location>
</feature>
<accession>A0A0G4GBH8</accession>
<sequence>MSEGIAEGPGGPDGSMHWPQRRAVWVNQLVRRASRIGCGDTTIMRAVRLVSVADVPNEPTHTWLVVRWMADRSECGLQCLERLFTAAGMDTHGRLLIRQIPHGQSFLSMCDVDLAACDVGLLAATAVYITRKTNQDQTTGRIWSAALVAESSVSEAALESSVVPLRMQRLMWGDTQTAKGIVTDAVDEMFASPRHHGVASIPNRLHQQVSVWWIVLLWLWRMCCRVWSSSEQTAVHNHPQQQQQAGNKEHPLAHFFADDRCCIPDISTTLQLRAKVRCFRDAFSPTQLRSRLDHSMARGGIDTQLVQFDPSLGMRELLAAVWIGEEGGRWDETREVLQLASQCRYCTLPVNLTADNINTHASKTLNMVGRHIHFSDGRCLQLFQHNGEVRAITDEPDFRLEVDPPPPAGHLYRQHRQPHDPPMRESIYYSTDCGWVSFGGHFTDASVSSFVKFMVLDYFNVTHQINEISTTLNRFVAGGRLDGLLIESPHTPVAGCTTTLGLDGDERLLVLTDGSHPFVAWIDIRGFGNNNVLVSVVTTESSVCEGGPFKHRFPVTTRLARVALGPGVAPYVFDGQVDNDSDDDDDSDGHGDDSDDMDADSDGEEENDEDEGDNGGDESDGDGGDESDEMDLDSEHRSGGEDASAEEENGRQR</sequence>
<proteinExistence type="predicted"/>
<dbReference type="PhylomeDB" id="A0A0G4GBH8"/>
<dbReference type="InParanoid" id="A0A0G4GBH8"/>
<feature type="region of interest" description="Disordered" evidence="1">
    <location>
        <begin position="572"/>
        <end position="653"/>
    </location>
</feature>
<dbReference type="EMBL" id="CDMY01000617">
    <property type="protein sequence ID" value="CEM26489.1"/>
    <property type="molecule type" value="Genomic_DNA"/>
</dbReference>
<reference evidence="2 3" key="1">
    <citation type="submission" date="2014-11" db="EMBL/GenBank/DDBJ databases">
        <authorList>
            <person name="Zhu J."/>
            <person name="Qi W."/>
            <person name="Song R."/>
        </authorList>
    </citation>
    <scope>NUCLEOTIDE SEQUENCE [LARGE SCALE GENOMIC DNA]</scope>
</reference>